<name>A0AAV1JD08_9NEOP</name>
<protein>
    <recommendedName>
        <fullName evidence="3">Secreted protein</fullName>
    </recommendedName>
</protein>
<sequence length="77" mass="8492">MRLLIGGRRAGRRTIITLAMCSYQFAGASVKCYEYKQEGLRRASIHCSAETLSASQGRTGPANPAIFQLAWTRESLL</sequence>
<organism evidence="1 2">
    <name type="scientific">Leptosia nina</name>
    <dbReference type="NCBI Taxonomy" id="320188"/>
    <lineage>
        <taxon>Eukaryota</taxon>
        <taxon>Metazoa</taxon>
        <taxon>Ecdysozoa</taxon>
        <taxon>Arthropoda</taxon>
        <taxon>Hexapoda</taxon>
        <taxon>Insecta</taxon>
        <taxon>Pterygota</taxon>
        <taxon>Neoptera</taxon>
        <taxon>Endopterygota</taxon>
        <taxon>Lepidoptera</taxon>
        <taxon>Glossata</taxon>
        <taxon>Ditrysia</taxon>
        <taxon>Papilionoidea</taxon>
        <taxon>Pieridae</taxon>
        <taxon>Pierinae</taxon>
        <taxon>Leptosia</taxon>
    </lineage>
</organism>
<comment type="caution">
    <text evidence="1">The sequence shown here is derived from an EMBL/GenBank/DDBJ whole genome shotgun (WGS) entry which is preliminary data.</text>
</comment>
<gene>
    <name evidence="1" type="ORF">LNINA_LOCUS6700</name>
</gene>
<dbReference type="AlphaFoldDB" id="A0AAV1JD08"/>
<accession>A0AAV1JD08</accession>
<dbReference type="Proteomes" id="UP001497472">
    <property type="component" value="Unassembled WGS sequence"/>
</dbReference>
<evidence type="ECO:0000313" key="1">
    <source>
        <dbReference type="EMBL" id="CAK1547209.1"/>
    </source>
</evidence>
<proteinExistence type="predicted"/>
<reference evidence="1 2" key="1">
    <citation type="submission" date="2023-11" db="EMBL/GenBank/DDBJ databases">
        <authorList>
            <person name="Okamura Y."/>
        </authorList>
    </citation>
    <scope>NUCLEOTIDE SEQUENCE [LARGE SCALE GENOMIC DNA]</scope>
</reference>
<dbReference type="EMBL" id="CAVLEF010000009">
    <property type="protein sequence ID" value="CAK1547209.1"/>
    <property type="molecule type" value="Genomic_DNA"/>
</dbReference>
<evidence type="ECO:0008006" key="3">
    <source>
        <dbReference type="Google" id="ProtNLM"/>
    </source>
</evidence>
<keyword evidence="2" id="KW-1185">Reference proteome</keyword>
<evidence type="ECO:0000313" key="2">
    <source>
        <dbReference type="Proteomes" id="UP001497472"/>
    </source>
</evidence>